<name>A0A7R9EJL6_9NEOP</name>
<feature type="region of interest" description="Disordered" evidence="2">
    <location>
        <begin position="1"/>
        <end position="38"/>
    </location>
</feature>
<gene>
    <name evidence="3" type="ORF">TMSB3V08_LOCUS11887</name>
</gene>
<evidence type="ECO:0000313" key="3">
    <source>
        <dbReference type="EMBL" id="CAD7435240.1"/>
    </source>
</evidence>
<feature type="coiled-coil region" evidence="1">
    <location>
        <begin position="196"/>
        <end position="244"/>
    </location>
</feature>
<feature type="compositionally biased region" description="Polar residues" evidence="2">
    <location>
        <begin position="1"/>
        <end position="26"/>
    </location>
</feature>
<protein>
    <submittedName>
        <fullName evidence="3">Uncharacterized protein</fullName>
    </submittedName>
</protein>
<proteinExistence type="predicted"/>
<accession>A0A7R9EJL6</accession>
<dbReference type="AlphaFoldDB" id="A0A7R9EJL6"/>
<keyword evidence="1" id="KW-0175">Coiled coil</keyword>
<feature type="compositionally biased region" description="Polar residues" evidence="2">
    <location>
        <begin position="119"/>
        <end position="130"/>
    </location>
</feature>
<reference evidence="3" key="1">
    <citation type="submission" date="2020-11" db="EMBL/GenBank/DDBJ databases">
        <authorList>
            <person name="Tran Van P."/>
        </authorList>
    </citation>
    <scope>NUCLEOTIDE SEQUENCE</scope>
</reference>
<feature type="coiled-coil region" evidence="1">
    <location>
        <begin position="270"/>
        <end position="343"/>
    </location>
</feature>
<sequence>MVHNLSNTRDGITQGQIDRTQNIKAHNNNNNRNKHHPSGHYIPPWTPQTQQSLENRFPPTAILHHYTTCLQGTSKSKRSRAEGDVRRLVTKVRGLEQINDALKSELSVFHQWASQQTRPLTRETSVNTSEGPPMMDKSTSVQSGPVNTAELLREIRRQREKLESSLRHNDQMRVALEGVLSAAVGAGEVSRVMDGVKEVTDRLDDATSYNHALEEQLKLSRDTVSSLEQQLATLTSRLHESDNEVLERKCLLLEMENQANQQSLELHHQIVALEMRLQETEQALSRANTRIQDLEAKESSLESKLRDAEESASKRLQEVDKKLQEAERLKEQFEAGIHCQKEEADRIRVEADARVQEAHDKFKTLKDFVLGPSKDINPFNATSRSDRLCLLSLKVPELIRSVLYSCASSHNT</sequence>
<evidence type="ECO:0000256" key="2">
    <source>
        <dbReference type="SAM" id="MobiDB-lite"/>
    </source>
</evidence>
<evidence type="ECO:0000256" key="1">
    <source>
        <dbReference type="SAM" id="Coils"/>
    </source>
</evidence>
<organism evidence="3">
    <name type="scientific">Timema monikensis</name>
    <dbReference type="NCBI Taxonomy" id="170555"/>
    <lineage>
        <taxon>Eukaryota</taxon>
        <taxon>Metazoa</taxon>
        <taxon>Ecdysozoa</taxon>
        <taxon>Arthropoda</taxon>
        <taxon>Hexapoda</taxon>
        <taxon>Insecta</taxon>
        <taxon>Pterygota</taxon>
        <taxon>Neoptera</taxon>
        <taxon>Polyneoptera</taxon>
        <taxon>Phasmatodea</taxon>
        <taxon>Timematodea</taxon>
        <taxon>Timematoidea</taxon>
        <taxon>Timematidae</taxon>
        <taxon>Timema</taxon>
    </lineage>
</organism>
<feature type="region of interest" description="Disordered" evidence="2">
    <location>
        <begin position="119"/>
        <end position="145"/>
    </location>
</feature>
<dbReference type="EMBL" id="OB799394">
    <property type="protein sequence ID" value="CAD7435240.1"/>
    <property type="molecule type" value="Genomic_DNA"/>
</dbReference>